<dbReference type="OrthoDB" id="248923at2759"/>
<evidence type="ECO:0000256" key="4">
    <source>
        <dbReference type="ARBA" id="ARBA00022741"/>
    </source>
</evidence>
<dbReference type="Gene3D" id="2.30.29.30">
    <property type="entry name" value="Pleckstrin-homology domain (PH domain)/Phosphotyrosine-binding domain (PTB)"/>
    <property type="match status" value="1"/>
</dbReference>
<gene>
    <name evidence="10" type="ORF">MSAN_01146500</name>
</gene>
<evidence type="ECO:0000256" key="5">
    <source>
        <dbReference type="ARBA" id="ARBA00022777"/>
    </source>
</evidence>
<comment type="caution">
    <text evidence="10">The sequence shown here is derived from an EMBL/GenBank/DDBJ whole genome shotgun (WGS) entry which is preliminary data.</text>
</comment>
<dbReference type="SMART" id="SM00233">
    <property type="entry name" value="PH"/>
    <property type="match status" value="1"/>
</dbReference>
<accession>A0A8H6YM33</accession>
<evidence type="ECO:0000259" key="9">
    <source>
        <dbReference type="PROSITE" id="PS50108"/>
    </source>
</evidence>
<evidence type="ECO:0000313" key="11">
    <source>
        <dbReference type="Proteomes" id="UP000623467"/>
    </source>
</evidence>
<dbReference type="AlphaFoldDB" id="A0A8H6YM33"/>
<dbReference type="InterPro" id="IPR001849">
    <property type="entry name" value="PH_domain"/>
</dbReference>
<dbReference type="Pfam" id="PF00786">
    <property type="entry name" value="PBD"/>
    <property type="match status" value="1"/>
</dbReference>
<dbReference type="SUPFAM" id="SSF50729">
    <property type="entry name" value="PH domain-like"/>
    <property type="match status" value="1"/>
</dbReference>
<proteinExistence type="predicted"/>
<reference evidence="10" key="1">
    <citation type="submission" date="2020-05" db="EMBL/GenBank/DDBJ databases">
        <title>Mycena genomes resolve the evolution of fungal bioluminescence.</title>
        <authorList>
            <person name="Tsai I.J."/>
        </authorList>
    </citation>
    <scope>NUCLEOTIDE SEQUENCE</scope>
    <source>
        <strain evidence="10">160909Yilan</strain>
    </source>
</reference>
<name>A0A8H6YM33_9AGAR</name>
<keyword evidence="2 10" id="KW-0723">Serine/threonine-protein kinase</keyword>
<evidence type="ECO:0000313" key="10">
    <source>
        <dbReference type="EMBL" id="KAF7361147.1"/>
    </source>
</evidence>
<feature type="compositionally biased region" description="Basic residues" evidence="7">
    <location>
        <begin position="29"/>
        <end position="38"/>
    </location>
</feature>
<organism evidence="10 11">
    <name type="scientific">Mycena sanguinolenta</name>
    <dbReference type="NCBI Taxonomy" id="230812"/>
    <lineage>
        <taxon>Eukaryota</taxon>
        <taxon>Fungi</taxon>
        <taxon>Dikarya</taxon>
        <taxon>Basidiomycota</taxon>
        <taxon>Agaricomycotina</taxon>
        <taxon>Agaricomycetes</taxon>
        <taxon>Agaricomycetidae</taxon>
        <taxon>Agaricales</taxon>
        <taxon>Marasmiineae</taxon>
        <taxon>Mycenaceae</taxon>
        <taxon>Mycena</taxon>
    </lineage>
</organism>
<evidence type="ECO:0000259" key="8">
    <source>
        <dbReference type="PROSITE" id="PS50003"/>
    </source>
</evidence>
<keyword evidence="6" id="KW-0067">ATP-binding</keyword>
<dbReference type="Gene3D" id="3.90.810.10">
    <property type="entry name" value="CRIB domain"/>
    <property type="match status" value="1"/>
</dbReference>
<dbReference type="SMART" id="SM00285">
    <property type="entry name" value="PBD"/>
    <property type="match status" value="1"/>
</dbReference>
<evidence type="ECO:0000256" key="2">
    <source>
        <dbReference type="ARBA" id="ARBA00022527"/>
    </source>
</evidence>
<keyword evidence="5 10" id="KW-0418">Kinase</keyword>
<dbReference type="Proteomes" id="UP000623467">
    <property type="component" value="Unassembled WGS sequence"/>
</dbReference>
<feature type="domain" description="PH" evidence="8">
    <location>
        <begin position="69"/>
        <end position="163"/>
    </location>
</feature>
<evidence type="ECO:0000256" key="7">
    <source>
        <dbReference type="SAM" id="MobiDB-lite"/>
    </source>
</evidence>
<evidence type="ECO:0000256" key="6">
    <source>
        <dbReference type="ARBA" id="ARBA00022840"/>
    </source>
</evidence>
<keyword evidence="11" id="KW-1185">Reference proteome</keyword>
<dbReference type="EC" id="2.7.11.1" evidence="1"/>
<feature type="domain" description="CRIB" evidence="9">
    <location>
        <begin position="165"/>
        <end position="178"/>
    </location>
</feature>
<keyword evidence="3" id="KW-0808">Transferase</keyword>
<dbReference type="GO" id="GO:0004674">
    <property type="term" value="F:protein serine/threonine kinase activity"/>
    <property type="evidence" value="ECO:0007669"/>
    <property type="project" value="UniProtKB-KW"/>
</dbReference>
<sequence>MSSDEHSSSPLCSLSVEFRFKIHIGAPRFRSRRARRRQEPKAPPPYSETRDIDPGTGKNQEKNSSGKSAVVRQGRVRVKDRSRNRGFNINWLVLTDTHLTLHPYESKPPEIIIPLSDITKLERTETESYSLILETRANRIYLLAFRSDDDIYDWKDAISYRITGISNPWNFKHNVHVGRDSANGEYSGLSAEWAKLLLSSPEPPTDEPLMNTSQLPSAFRHGKPFAPIFQTIELSERILLRVNLETWTDLGHYSLGLSVLPDTPMPEVLAEVRRRTNLEKLDCGLALLADGNLTPLDMKTFVTVADLMHLQDTHHLVLLTPENGFSEQ</sequence>
<protein>
    <recommendedName>
        <fullName evidence="1">non-specific serine/threonine protein kinase</fullName>
        <ecNumber evidence="1">2.7.11.1</ecNumber>
    </recommendedName>
</protein>
<dbReference type="InterPro" id="IPR033923">
    <property type="entry name" value="PAK_BD"/>
</dbReference>
<dbReference type="GO" id="GO:0005524">
    <property type="term" value="F:ATP binding"/>
    <property type="evidence" value="ECO:0007669"/>
    <property type="project" value="UniProtKB-KW"/>
</dbReference>
<dbReference type="InterPro" id="IPR000095">
    <property type="entry name" value="CRIB_dom"/>
</dbReference>
<keyword evidence="4" id="KW-0547">Nucleotide-binding</keyword>
<dbReference type="InterPro" id="IPR011993">
    <property type="entry name" value="PH-like_dom_sf"/>
</dbReference>
<dbReference type="PROSITE" id="PS50108">
    <property type="entry name" value="CRIB"/>
    <property type="match status" value="1"/>
</dbReference>
<dbReference type="InterPro" id="IPR036936">
    <property type="entry name" value="CRIB_dom_sf"/>
</dbReference>
<feature type="region of interest" description="Disordered" evidence="7">
    <location>
        <begin position="29"/>
        <end position="74"/>
    </location>
</feature>
<evidence type="ECO:0000256" key="3">
    <source>
        <dbReference type="ARBA" id="ARBA00022679"/>
    </source>
</evidence>
<dbReference type="PROSITE" id="PS50003">
    <property type="entry name" value="PH_DOMAIN"/>
    <property type="match status" value="1"/>
</dbReference>
<dbReference type="EMBL" id="JACAZH010000008">
    <property type="protein sequence ID" value="KAF7361147.1"/>
    <property type="molecule type" value="Genomic_DNA"/>
</dbReference>
<evidence type="ECO:0000256" key="1">
    <source>
        <dbReference type="ARBA" id="ARBA00012513"/>
    </source>
</evidence>
<dbReference type="CDD" id="cd01093">
    <property type="entry name" value="CRIB_PAK_like"/>
    <property type="match status" value="1"/>
</dbReference>